<evidence type="ECO:0000256" key="1">
    <source>
        <dbReference type="ARBA" id="ARBA00006987"/>
    </source>
</evidence>
<accession>A0ABT1D151</accession>
<organism evidence="3 4">
    <name type="scientific">Siccirubricoccus soli</name>
    <dbReference type="NCBI Taxonomy" id="2899147"/>
    <lineage>
        <taxon>Bacteria</taxon>
        <taxon>Pseudomonadati</taxon>
        <taxon>Pseudomonadota</taxon>
        <taxon>Alphaproteobacteria</taxon>
        <taxon>Acetobacterales</taxon>
        <taxon>Roseomonadaceae</taxon>
        <taxon>Siccirubricoccus</taxon>
    </lineage>
</organism>
<dbReference type="PANTHER" id="PTHR42928:SF5">
    <property type="entry name" value="BLR1237 PROTEIN"/>
    <property type="match status" value="1"/>
</dbReference>
<feature type="signal peptide" evidence="2">
    <location>
        <begin position="1"/>
        <end position="22"/>
    </location>
</feature>
<dbReference type="PANTHER" id="PTHR42928">
    <property type="entry name" value="TRICARBOXYLATE-BINDING PROTEIN"/>
    <property type="match status" value="1"/>
</dbReference>
<name>A0ABT1D151_9PROT</name>
<evidence type="ECO:0000313" key="3">
    <source>
        <dbReference type="EMBL" id="MCO6415640.1"/>
    </source>
</evidence>
<protein>
    <submittedName>
        <fullName evidence="3">Tripartite tricarboxylate transporter substrate binding protein</fullName>
    </submittedName>
</protein>
<dbReference type="PIRSF" id="PIRSF017082">
    <property type="entry name" value="YflP"/>
    <property type="match status" value="1"/>
</dbReference>
<comment type="similarity">
    <text evidence="1">Belongs to the UPF0065 (bug) family.</text>
</comment>
<comment type="caution">
    <text evidence="3">The sequence shown here is derived from an EMBL/GenBank/DDBJ whole genome shotgun (WGS) entry which is preliminary data.</text>
</comment>
<dbReference type="EMBL" id="JAFIRR010000030">
    <property type="protein sequence ID" value="MCO6415640.1"/>
    <property type="molecule type" value="Genomic_DNA"/>
</dbReference>
<proteinExistence type="inferred from homology"/>
<evidence type="ECO:0000256" key="2">
    <source>
        <dbReference type="SAM" id="SignalP"/>
    </source>
</evidence>
<gene>
    <name evidence="3" type="ORF">JYK14_05540</name>
</gene>
<reference evidence="3 4" key="1">
    <citation type="submission" date="2021-12" db="EMBL/GenBank/DDBJ databases">
        <title>Siccirubricoccus leaddurans sp. nov., a high concentration Zn2+ tolerance bacterium.</title>
        <authorList>
            <person name="Cao Y."/>
        </authorList>
    </citation>
    <scope>NUCLEOTIDE SEQUENCE [LARGE SCALE GENOMIC DNA]</scope>
    <source>
        <strain evidence="3 4">KC 17139</strain>
    </source>
</reference>
<sequence length="319" mass="32983">MHRREWLAATLALPGLAMPALAQPHWPSRPLRFIVPFAAGGPVEIPARFLAEALAPVLGQSVVVETRGGAGGAVGTQAVIASQDAHTFLFTTGAIAIQPALQPEIGYDPQKDLLPISLISEAPMGFAARPNGRVKDLAGLIALAKAQPGAITIGSSGNGTTTHMLSALFALRAGIEWTHVPYRGGGQMVGAFLGGDIDLMSVDLATGMPHVKEGRAVFIGQSGTARSPVLPEVPCLQEMVPGAALSIWFALLGPKGTPPEVAQKLAGALEGFRSSALAGRMAENGAALLLAGPETLAARLNMELPMWRQVVAQAGLKAE</sequence>
<dbReference type="Gene3D" id="3.40.190.150">
    <property type="entry name" value="Bordetella uptake gene, domain 1"/>
    <property type="match status" value="1"/>
</dbReference>
<dbReference type="Pfam" id="PF03401">
    <property type="entry name" value="TctC"/>
    <property type="match status" value="1"/>
</dbReference>
<dbReference type="InterPro" id="IPR042100">
    <property type="entry name" value="Bug_dom1"/>
</dbReference>
<feature type="chain" id="PRO_5045798743" evidence="2">
    <location>
        <begin position="23"/>
        <end position="319"/>
    </location>
</feature>
<dbReference type="RefSeq" id="WP_252952239.1">
    <property type="nucleotide sequence ID" value="NZ_JAFIRR010000030.1"/>
</dbReference>
<evidence type="ECO:0000313" key="4">
    <source>
        <dbReference type="Proteomes" id="UP001523392"/>
    </source>
</evidence>
<dbReference type="Proteomes" id="UP001523392">
    <property type="component" value="Unassembled WGS sequence"/>
</dbReference>
<keyword evidence="4" id="KW-1185">Reference proteome</keyword>
<keyword evidence="2" id="KW-0732">Signal</keyword>
<dbReference type="SUPFAM" id="SSF53850">
    <property type="entry name" value="Periplasmic binding protein-like II"/>
    <property type="match status" value="1"/>
</dbReference>
<dbReference type="InterPro" id="IPR005064">
    <property type="entry name" value="BUG"/>
</dbReference>
<dbReference type="Gene3D" id="3.40.190.10">
    <property type="entry name" value="Periplasmic binding protein-like II"/>
    <property type="match status" value="1"/>
</dbReference>